<proteinExistence type="predicted"/>
<keyword evidence="2 4" id="KW-0472">Membrane</keyword>
<dbReference type="Proteomes" id="UP000324924">
    <property type="component" value="Chromosome"/>
</dbReference>
<dbReference type="OrthoDB" id="9810367at2"/>
<evidence type="ECO:0000313" key="8">
    <source>
        <dbReference type="Proteomes" id="UP000324924"/>
    </source>
</evidence>
<evidence type="ECO:0000256" key="5">
    <source>
        <dbReference type="SAM" id="MobiDB-lite"/>
    </source>
</evidence>
<dbReference type="CDD" id="cd07185">
    <property type="entry name" value="OmpA_C-like"/>
    <property type="match status" value="1"/>
</dbReference>
<reference evidence="7 8" key="1">
    <citation type="submission" date="2019-08" db="EMBL/GenBank/DDBJ databases">
        <title>Highly reduced genomes of protist endosymbionts show evolutionary convergence.</title>
        <authorList>
            <person name="George E."/>
            <person name="Husnik F."/>
            <person name="Tashyreva D."/>
            <person name="Prokopchuk G."/>
            <person name="Horak A."/>
            <person name="Kwong W.K."/>
            <person name="Lukes J."/>
            <person name="Keeling P.J."/>
        </authorList>
    </citation>
    <scope>NUCLEOTIDE SEQUENCE [LARGE SCALE GENOMIC DNA]</scope>
    <source>
        <strain evidence="7">1604HC</strain>
    </source>
</reference>
<feature type="compositionally biased region" description="Basic and acidic residues" evidence="5">
    <location>
        <begin position="106"/>
        <end position="123"/>
    </location>
</feature>
<dbReference type="PROSITE" id="PS51123">
    <property type="entry name" value="OMPA_2"/>
    <property type="match status" value="1"/>
</dbReference>
<dbReference type="InterPro" id="IPR050330">
    <property type="entry name" value="Bact_OuterMem_StrucFunc"/>
</dbReference>
<dbReference type="RefSeq" id="WP_148972272.1">
    <property type="nucleotide sequence ID" value="NZ_CP043314.1"/>
</dbReference>
<dbReference type="InterPro" id="IPR006664">
    <property type="entry name" value="OMP_bac"/>
</dbReference>
<dbReference type="KEGG" id="nabu:FZC36_01730"/>
<dbReference type="AlphaFoldDB" id="A0A5C0UHC3"/>
<sequence>MNSLFRLSILSVALILTGCGEKDKSASCSEHVHFANNVSAPSKEESEKVKNFADKVKGGLCKVHVEGHASAVGSKAYNLGISKRRADKVASQLVEHGVDASRIEKRSFGETKMKDDSSEERRVVVLSMGPSESSHESEEA</sequence>
<dbReference type="InterPro" id="IPR036737">
    <property type="entry name" value="OmpA-like_sf"/>
</dbReference>
<comment type="subcellular location">
    <subcellularLocation>
        <location evidence="1">Cell outer membrane</location>
    </subcellularLocation>
</comment>
<accession>A0A5C0UHC3</accession>
<dbReference type="PRINTS" id="PR01021">
    <property type="entry name" value="OMPADOMAIN"/>
</dbReference>
<evidence type="ECO:0000256" key="4">
    <source>
        <dbReference type="PROSITE-ProRule" id="PRU00473"/>
    </source>
</evidence>
<dbReference type="PANTHER" id="PTHR30329">
    <property type="entry name" value="STATOR ELEMENT OF FLAGELLAR MOTOR COMPLEX"/>
    <property type="match status" value="1"/>
</dbReference>
<dbReference type="PANTHER" id="PTHR30329:SF21">
    <property type="entry name" value="LIPOPROTEIN YIAD-RELATED"/>
    <property type="match status" value="1"/>
</dbReference>
<evidence type="ECO:0000256" key="3">
    <source>
        <dbReference type="ARBA" id="ARBA00023237"/>
    </source>
</evidence>
<keyword evidence="8" id="KW-1185">Reference proteome</keyword>
<dbReference type="InterPro" id="IPR006665">
    <property type="entry name" value="OmpA-like"/>
</dbReference>
<dbReference type="Pfam" id="PF00691">
    <property type="entry name" value="OmpA"/>
    <property type="match status" value="1"/>
</dbReference>
<evidence type="ECO:0000313" key="7">
    <source>
        <dbReference type="EMBL" id="QEK39149.1"/>
    </source>
</evidence>
<keyword evidence="3" id="KW-0998">Cell outer membrane</keyword>
<protein>
    <submittedName>
        <fullName evidence="7">OmpA family protein</fullName>
    </submittedName>
</protein>
<dbReference type="EMBL" id="CP043314">
    <property type="protein sequence ID" value="QEK39149.1"/>
    <property type="molecule type" value="Genomic_DNA"/>
</dbReference>
<evidence type="ECO:0000256" key="1">
    <source>
        <dbReference type="ARBA" id="ARBA00004442"/>
    </source>
</evidence>
<dbReference type="GO" id="GO:0009279">
    <property type="term" value="C:cell outer membrane"/>
    <property type="evidence" value="ECO:0007669"/>
    <property type="project" value="UniProtKB-SubCell"/>
</dbReference>
<dbReference type="Gene3D" id="3.30.1330.60">
    <property type="entry name" value="OmpA-like domain"/>
    <property type="match status" value="1"/>
</dbReference>
<gene>
    <name evidence="7" type="ORF">FZC36_01730</name>
</gene>
<dbReference type="SUPFAM" id="SSF103088">
    <property type="entry name" value="OmpA-like"/>
    <property type="match status" value="1"/>
</dbReference>
<evidence type="ECO:0000259" key="6">
    <source>
        <dbReference type="PROSITE" id="PS51123"/>
    </source>
</evidence>
<dbReference type="PROSITE" id="PS51257">
    <property type="entry name" value="PROKAR_LIPOPROTEIN"/>
    <property type="match status" value="1"/>
</dbReference>
<feature type="domain" description="OmpA-like" evidence="6">
    <location>
        <begin position="22"/>
        <end position="131"/>
    </location>
</feature>
<name>A0A5C0UHC3_9PROT</name>
<organism evidence="7 8">
    <name type="scientific">Candidatus Nesciobacter abundans</name>
    <dbReference type="NCBI Taxonomy" id="2601668"/>
    <lineage>
        <taxon>Bacteria</taxon>
        <taxon>Pseudomonadati</taxon>
        <taxon>Pseudomonadota</taxon>
        <taxon>Alphaproteobacteria</taxon>
        <taxon>Holosporales</taxon>
        <taxon>Holosporaceae</taxon>
        <taxon>Candidatus Nesciobacter</taxon>
    </lineage>
</organism>
<feature type="region of interest" description="Disordered" evidence="5">
    <location>
        <begin position="106"/>
        <end position="140"/>
    </location>
</feature>
<evidence type="ECO:0000256" key="2">
    <source>
        <dbReference type="ARBA" id="ARBA00023136"/>
    </source>
</evidence>